<feature type="region of interest" description="Disordered" evidence="6">
    <location>
        <begin position="538"/>
        <end position="564"/>
    </location>
</feature>
<feature type="compositionally biased region" description="Polar residues" evidence="6">
    <location>
        <begin position="555"/>
        <end position="564"/>
    </location>
</feature>
<feature type="compositionally biased region" description="Polar residues" evidence="6">
    <location>
        <begin position="625"/>
        <end position="637"/>
    </location>
</feature>
<feature type="region of interest" description="Disordered" evidence="6">
    <location>
        <begin position="706"/>
        <end position="760"/>
    </location>
</feature>
<feature type="transmembrane region" description="Helical" evidence="7">
    <location>
        <begin position="987"/>
        <end position="1009"/>
    </location>
</feature>
<dbReference type="GO" id="GO:0005886">
    <property type="term" value="C:plasma membrane"/>
    <property type="evidence" value="ECO:0007669"/>
    <property type="project" value="TreeGrafter"/>
</dbReference>
<gene>
    <name evidence="9" type="ORF">CYMTET_52244</name>
</gene>
<organism evidence="9 10">
    <name type="scientific">Cymbomonas tetramitiformis</name>
    <dbReference type="NCBI Taxonomy" id="36881"/>
    <lineage>
        <taxon>Eukaryota</taxon>
        <taxon>Viridiplantae</taxon>
        <taxon>Chlorophyta</taxon>
        <taxon>Pyramimonadophyceae</taxon>
        <taxon>Pyramimonadales</taxon>
        <taxon>Pyramimonadaceae</taxon>
        <taxon>Cymbomonas</taxon>
    </lineage>
</organism>
<evidence type="ECO:0000313" key="10">
    <source>
        <dbReference type="Proteomes" id="UP001190700"/>
    </source>
</evidence>
<feature type="non-terminal residue" evidence="9">
    <location>
        <position position="1"/>
    </location>
</feature>
<evidence type="ECO:0000259" key="8">
    <source>
        <dbReference type="Pfam" id="PF02010"/>
    </source>
</evidence>
<dbReference type="AlphaFoldDB" id="A0AAE0ERU4"/>
<evidence type="ECO:0000256" key="2">
    <source>
        <dbReference type="ARBA" id="ARBA00022692"/>
    </source>
</evidence>
<dbReference type="GO" id="GO:0005261">
    <property type="term" value="F:monoatomic cation channel activity"/>
    <property type="evidence" value="ECO:0007669"/>
    <property type="project" value="TreeGrafter"/>
</dbReference>
<feature type="compositionally biased region" description="Acidic residues" evidence="6">
    <location>
        <begin position="723"/>
        <end position="734"/>
    </location>
</feature>
<evidence type="ECO:0000256" key="3">
    <source>
        <dbReference type="ARBA" id="ARBA00022737"/>
    </source>
</evidence>
<keyword evidence="3" id="KW-0677">Repeat</keyword>
<name>A0AAE0ERU4_9CHLO</name>
<keyword evidence="5 7" id="KW-0472">Membrane</keyword>
<reference evidence="9 10" key="1">
    <citation type="journal article" date="2015" name="Genome Biol. Evol.">
        <title>Comparative Genomics of a Bacterivorous Green Alga Reveals Evolutionary Causalities and Consequences of Phago-Mixotrophic Mode of Nutrition.</title>
        <authorList>
            <person name="Burns J.A."/>
            <person name="Paasch A."/>
            <person name="Narechania A."/>
            <person name="Kim E."/>
        </authorList>
    </citation>
    <scope>NUCLEOTIDE SEQUENCE [LARGE SCALE GENOMIC DNA]</scope>
    <source>
        <strain evidence="9 10">PLY_AMNH</strain>
    </source>
</reference>
<dbReference type="PANTHER" id="PTHR46730">
    <property type="entry name" value="POLYCYSTIN-1"/>
    <property type="match status" value="1"/>
</dbReference>
<evidence type="ECO:0000256" key="5">
    <source>
        <dbReference type="ARBA" id="ARBA00023136"/>
    </source>
</evidence>
<dbReference type="GO" id="GO:0006816">
    <property type="term" value="P:calcium ion transport"/>
    <property type="evidence" value="ECO:0007669"/>
    <property type="project" value="TreeGrafter"/>
</dbReference>
<comment type="caution">
    <text evidence="9">The sequence shown here is derived from an EMBL/GenBank/DDBJ whole genome shotgun (WGS) entry which is preliminary data.</text>
</comment>
<sequence>LDLKVGLNYVLTLTAYLTGNPSVADSEGLSFFVESQALAVVISGGDVVTGSDNELVLSAASSMDPDGEPGDIGYSWSCRRNDGLDACRHADGSLLPTLMRNETIVFTLKGDLAGLNYTFSCAGSKGTRSTVVSTQLTIFDGAPPVVVMTPFTSKSNPTSKLSISAEVASDDPANLQMEWSAVCDTDPSEAVVLDATTLSTPLDGEALVVNPGVLTPGHSYVFTLLAWDRIGPASASLTVAMNTRPQLLQGSGILVQSANGTQEGTELETDFYISAPAWTDEDLPLQYQMLYRVVGGTASLYTPLMNDYTTLASPYQVRTKMPEAGLEEHSHLVTVRVSVMDSYNAMSYTEANITVLEAAEVDTEALLYQSQDMLRNGDSDSALLFTKGLSTALNEASYAEYYDTNSSKWYYNETDGYYYYYYNGTQAPSGAAPVMVAGGSRRLQGVVKEGSVLRRRLLAAPRQFRLRRRLLTDSDGNEVDAEKRAAQRSGLMKVVGDATGMLYPTSAMTEAMAAATTDVCGKPDELDEDTQNAAMGNINTLVGGSQDPNGEARVSDSSKQSMADGLSSLNEARATNDTLVPDEASANRTAEVSRIMESLGRALLMGAVDGEAPATVASATLAMSTQRTRSDTNNSALYTAPLSSPGADGSSASFPPSLSNVLAGIPAANCDLAGANATGANATNCTEVLLPKQSVSTRMLVTATDAHFVPGPPAPGSYNGSETDSDDSESDSSDSEISSPPSRYHRADSDSDSDSGRNVSAASGSAQIVLMGADGEELEVHGLEEAIEVTIGLAEHFQGSIAEIEAAGHAWMGVVQCSYWNSTLEDYDTAGCIGFPNPAPLGAAVEWRTRRLSDLPSDQHAWLVTNSTLMEGCYEEWGAVYPEWNGTDAGYRKYGNYSFDEDGNRTWVGEGACPLTTPNDTDTGCWWEWTEQRFVGRGCVVSRQHSCLCTHLTDFKAEINLEVGNMGPPKVQTTKMSAMTNISAADLLKSALLLAVVAGFIGGGVYLAVTSTWAHREIRQQLLEELVKPYGTGLYGFRNMGGTWTWSMFEEDMIEGVQKTSQRAKRQDRAHKKLQKKLMAEKVNQRLLAMFSGINAALISSSASKATAVIAQALVDRNAVGELRTSPFLASLPSLLPSCRCGPLLPALQHSSCRKGALLWK</sequence>
<feature type="region of interest" description="Disordered" evidence="6">
    <location>
        <begin position="625"/>
        <end position="653"/>
    </location>
</feature>
<dbReference type="InterPro" id="IPR002859">
    <property type="entry name" value="PKD/REJ-like"/>
</dbReference>
<feature type="compositionally biased region" description="Polar residues" evidence="6">
    <location>
        <begin position="538"/>
        <end position="548"/>
    </location>
</feature>
<dbReference type="EMBL" id="LGRX02034484">
    <property type="protein sequence ID" value="KAK3237697.1"/>
    <property type="molecule type" value="Genomic_DNA"/>
</dbReference>
<evidence type="ECO:0000256" key="7">
    <source>
        <dbReference type="SAM" id="Phobius"/>
    </source>
</evidence>
<accession>A0AAE0ERU4</accession>
<dbReference type="PANTHER" id="PTHR46730:SF1">
    <property type="entry name" value="PLAT DOMAIN-CONTAINING PROTEIN"/>
    <property type="match status" value="1"/>
</dbReference>
<keyword evidence="2 7" id="KW-0812">Transmembrane</keyword>
<evidence type="ECO:0000313" key="9">
    <source>
        <dbReference type="EMBL" id="KAK3237697.1"/>
    </source>
</evidence>
<feature type="domain" description="PKD/REJ-like" evidence="8">
    <location>
        <begin position="8"/>
        <end position="363"/>
    </location>
</feature>
<keyword evidence="10" id="KW-1185">Reference proteome</keyword>
<protein>
    <recommendedName>
        <fullName evidence="8">PKD/REJ-like domain-containing protein</fullName>
    </recommendedName>
</protein>
<evidence type="ECO:0000256" key="1">
    <source>
        <dbReference type="ARBA" id="ARBA00004370"/>
    </source>
</evidence>
<evidence type="ECO:0000256" key="4">
    <source>
        <dbReference type="ARBA" id="ARBA00022989"/>
    </source>
</evidence>
<keyword evidence="4 7" id="KW-1133">Transmembrane helix</keyword>
<proteinExistence type="predicted"/>
<dbReference type="Pfam" id="PF02010">
    <property type="entry name" value="REJ"/>
    <property type="match status" value="1"/>
</dbReference>
<dbReference type="Proteomes" id="UP001190700">
    <property type="component" value="Unassembled WGS sequence"/>
</dbReference>
<comment type="subcellular location">
    <subcellularLocation>
        <location evidence="1">Membrane</location>
    </subcellularLocation>
</comment>
<evidence type="ECO:0000256" key="6">
    <source>
        <dbReference type="SAM" id="MobiDB-lite"/>
    </source>
</evidence>